<evidence type="ECO:0000256" key="2">
    <source>
        <dbReference type="SAM" id="MobiDB-lite"/>
    </source>
</evidence>
<evidence type="ECO:0000313" key="4">
    <source>
        <dbReference type="Proteomes" id="UP000692954"/>
    </source>
</evidence>
<feature type="region of interest" description="Disordered" evidence="2">
    <location>
        <begin position="239"/>
        <end position="265"/>
    </location>
</feature>
<reference evidence="3" key="1">
    <citation type="submission" date="2021-01" db="EMBL/GenBank/DDBJ databases">
        <authorList>
            <consortium name="Genoscope - CEA"/>
            <person name="William W."/>
        </authorList>
    </citation>
    <scope>NUCLEOTIDE SEQUENCE</scope>
</reference>
<feature type="coiled-coil region" evidence="1">
    <location>
        <begin position="90"/>
        <end position="218"/>
    </location>
</feature>
<sequence length="399" mass="47833">MNQQFTDIIDDQLDPILGEFTSITLTSSSIINSPLKLIRQSNVVEIQNVHTKYKRLIYEIIEKIIIEIEKYYQQLIERNQAINFKLYQRIAEQTSNIQQLQEIVNQLTQENLQFRNKEFEEEITQEFYDPQQYAIRQQKKELLELYDLNDQLSNKLKRQESINNQQQDTIKRQISQLNLQDKKIAEQQQLIAYLKSQIEELQKQQIEFQQQIRNLQRNSQKHIDSNINYQSCDINSSKAKHSTLNQNDSIDNQNDKQETEQQSNKLTKRIKNQLTSDQETATQPSQKCIFQKRQKLILQSLEYQNCSDFEVSAKNRQYYQNTIKKTELLDISEIIKPKYKKRPQDLDDLYLYSNRYRNSSVDHYYEPPKQYRFNIKPTLISPLSQRKTKQKRNRLCTLE</sequence>
<proteinExistence type="predicted"/>
<keyword evidence="1" id="KW-0175">Coiled coil</keyword>
<gene>
    <name evidence="3" type="ORF">PSON_ATCC_30995.1.T0240198</name>
</gene>
<protein>
    <submittedName>
        <fullName evidence="3">Uncharacterized protein</fullName>
    </submittedName>
</protein>
<dbReference type="AlphaFoldDB" id="A0A8S1LKV0"/>
<evidence type="ECO:0000313" key="3">
    <source>
        <dbReference type="EMBL" id="CAD8068530.1"/>
    </source>
</evidence>
<dbReference type="Proteomes" id="UP000692954">
    <property type="component" value="Unassembled WGS sequence"/>
</dbReference>
<dbReference type="OrthoDB" id="304866at2759"/>
<keyword evidence="4" id="KW-1185">Reference proteome</keyword>
<name>A0A8S1LKV0_9CILI</name>
<dbReference type="EMBL" id="CAJJDN010000024">
    <property type="protein sequence ID" value="CAD8068530.1"/>
    <property type="molecule type" value="Genomic_DNA"/>
</dbReference>
<organism evidence="3 4">
    <name type="scientific">Paramecium sonneborni</name>
    <dbReference type="NCBI Taxonomy" id="65129"/>
    <lineage>
        <taxon>Eukaryota</taxon>
        <taxon>Sar</taxon>
        <taxon>Alveolata</taxon>
        <taxon>Ciliophora</taxon>
        <taxon>Intramacronucleata</taxon>
        <taxon>Oligohymenophorea</taxon>
        <taxon>Peniculida</taxon>
        <taxon>Parameciidae</taxon>
        <taxon>Paramecium</taxon>
    </lineage>
</organism>
<evidence type="ECO:0000256" key="1">
    <source>
        <dbReference type="SAM" id="Coils"/>
    </source>
</evidence>
<accession>A0A8S1LKV0</accession>
<comment type="caution">
    <text evidence="3">The sequence shown here is derived from an EMBL/GenBank/DDBJ whole genome shotgun (WGS) entry which is preliminary data.</text>
</comment>
<feature type="compositionally biased region" description="Polar residues" evidence="2">
    <location>
        <begin position="239"/>
        <end position="252"/>
    </location>
</feature>